<reference evidence="11" key="1">
    <citation type="submission" date="2024-03" db="EMBL/GenBank/DDBJ databases">
        <title>WGS assembly of Saponaria officinalis var. Norfolk2.</title>
        <authorList>
            <person name="Jenkins J."/>
            <person name="Shu S."/>
            <person name="Grimwood J."/>
            <person name="Barry K."/>
            <person name="Goodstein D."/>
            <person name="Schmutz J."/>
            <person name="Leebens-Mack J."/>
            <person name="Osbourn A."/>
        </authorList>
    </citation>
    <scope>NUCLEOTIDE SEQUENCE [LARGE SCALE GENOMIC DNA]</scope>
    <source>
        <strain evidence="11">JIC</strain>
    </source>
</reference>
<dbReference type="Pfam" id="PF00096">
    <property type="entry name" value="zf-C2H2"/>
    <property type="match status" value="1"/>
</dbReference>
<evidence type="ECO:0000256" key="8">
    <source>
        <dbReference type="ARBA" id="ARBA00023242"/>
    </source>
</evidence>
<keyword evidence="12" id="KW-1185">Reference proteome</keyword>
<dbReference type="InterPro" id="IPR044300">
    <property type="entry name" value="STOP1/2"/>
</dbReference>
<dbReference type="PANTHER" id="PTHR46352:SF14">
    <property type="entry name" value="PROTEIN SENSITIVE TO PROTON RHIZOTOXICITY 2-LIKE"/>
    <property type="match status" value="1"/>
</dbReference>
<evidence type="ECO:0000256" key="7">
    <source>
        <dbReference type="ARBA" id="ARBA00023163"/>
    </source>
</evidence>
<dbReference type="PROSITE" id="PS50157">
    <property type="entry name" value="ZINC_FINGER_C2H2_2"/>
    <property type="match status" value="1"/>
</dbReference>
<dbReference type="Pfam" id="PF23118">
    <property type="entry name" value="zf-C2H2_STOP2_C"/>
    <property type="match status" value="1"/>
</dbReference>
<feature type="domain" description="C2H2-type" evidence="10">
    <location>
        <begin position="108"/>
        <end position="135"/>
    </location>
</feature>
<evidence type="ECO:0000259" key="10">
    <source>
        <dbReference type="PROSITE" id="PS50157"/>
    </source>
</evidence>
<keyword evidence="2" id="KW-0479">Metal-binding</keyword>
<dbReference type="InterPro" id="IPR036236">
    <property type="entry name" value="Znf_C2H2_sf"/>
</dbReference>
<dbReference type="InterPro" id="IPR055187">
    <property type="entry name" value="C2CH-3rd_BIRD-IDD"/>
</dbReference>
<evidence type="ECO:0000256" key="3">
    <source>
        <dbReference type="ARBA" id="ARBA00022737"/>
    </source>
</evidence>
<dbReference type="SMART" id="SM00355">
    <property type="entry name" value="ZnF_C2H2"/>
    <property type="match status" value="3"/>
</dbReference>
<keyword evidence="7" id="KW-0804">Transcription</keyword>
<dbReference type="Proteomes" id="UP001443914">
    <property type="component" value="Unassembled WGS sequence"/>
</dbReference>
<dbReference type="Pfam" id="PF23115">
    <property type="entry name" value="zf-C2H2_STOP2_3rd"/>
    <property type="match status" value="1"/>
</dbReference>
<sequence length="310" mass="33582">MTGAGNHSQLPVTTDPLTNLAAVRTRLDSLSRYLHDSVNSGTLLPIHQLNSVNSELTSAIHHTIANAAALLSSYTQSGQITARPDPALGPDPEIVEVGAVELLAEQIHVCEVCGKGFKRDANLRMHMRAHGDQYKTPQALSGSKPTNTSLVGPHVYAQVGPHIDVGSCTGNSTKRLFSCPYVGCTHNKDTVGFRPMKSVVCVKNHFKRSHFPKVHKCNRCNKKSFSVLADLRSHMKVCGVEKKWKCCCGNCFSKKDKLFAHIASFEGHMPMPMSVPMSVSVPVEAEAEAEAEASVMDEVVNWLNSAGPTV</sequence>
<dbReference type="AlphaFoldDB" id="A0AAW1K925"/>
<protein>
    <recommendedName>
        <fullName evidence="10">C2H2-type domain-containing protein</fullName>
    </recommendedName>
</protein>
<name>A0AAW1K925_SAPOF</name>
<evidence type="ECO:0000256" key="5">
    <source>
        <dbReference type="ARBA" id="ARBA00022833"/>
    </source>
</evidence>
<evidence type="ECO:0000256" key="9">
    <source>
        <dbReference type="PROSITE-ProRule" id="PRU00042"/>
    </source>
</evidence>
<evidence type="ECO:0000256" key="2">
    <source>
        <dbReference type="ARBA" id="ARBA00022723"/>
    </source>
</evidence>
<dbReference type="PROSITE" id="PS00028">
    <property type="entry name" value="ZINC_FINGER_C2H2_1"/>
    <property type="match status" value="1"/>
</dbReference>
<dbReference type="PANTHER" id="PTHR46352">
    <property type="entry name" value="PROTEIN SENSITIVE TO PROTON RHIZOTOXICITY 1"/>
    <property type="match status" value="1"/>
</dbReference>
<gene>
    <name evidence="11" type="ORF">RND81_06G028900</name>
</gene>
<dbReference type="GO" id="GO:0008270">
    <property type="term" value="F:zinc ion binding"/>
    <property type="evidence" value="ECO:0007669"/>
    <property type="project" value="UniProtKB-KW"/>
</dbReference>
<accession>A0AAW1K925</accession>
<comment type="caution">
    <text evidence="11">The sequence shown here is derived from an EMBL/GenBank/DDBJ whole genome shotgun (WGS) entry which is preliminary data.</text>
</comment>
<keyword evidence="4 9" id="KW-0863">Zinc-finger</keyword>
<dbReference type="InterPro" id="IPR058196">
    <property type="entry name" value="zf-C2H2_STOP1/2_C"/>
</dbReference>
<dbReference type="SUPFAM" id="SSF57667">
    <property type="entry name" value="beta-beta-alpha zinc fingers"/>
    <property type="match status" value="1"/>
</dbReference>
<organism evidence="11 12">
    <name type="scientific">Saponaria officinalis</name>
    <name type="common">Common soapwort</name>
    <name type="synonym">Lychnis saponaria</name>
    <dbReference type="NCBI Taxonomy" id="3572"/>
    <lineage>
        <taxon>Eukaryota</taxon>
        <taxon>Viridiplantae</taxon>
        <taxon>Streptophyta</taxon>
        <taxon>Embryophyta</taxon>
        <taxon>Tracheophyta</taxon>
        <taxon>Spermatophyta</taxon>
        <taxon>Magnoliopsida</taxon>
        <taxon>eudicotyledons</taxon>
        <taxon>Gunneridae</taxon>
        <taxon>Pentapetalae</taxon>
        <taxon>Caryophyllales</taxon>
        <taxon>Caryophyllaceae</taxon>
        <taxon>Caryophylleae</taxon>
        <taxon>Saponaria</taxon>
    </lineage>
</organism>
<dbReference type="GO" id="GO:0010044">
    <property type="term" value="P:response to aluminum ion"/>
    <property type="evidence" value="ECO:0007669"/>
    <property type="project" value="InterPro"/>
</dbReference>
<dbReference type="GO" id="GO:0005634">
    <property type="term" value="C:nucleus"/>
    <property type="evidence" value="ECO:0007669"/>
    <property type="project" value="UniProtKB-SubCell"/>
</dbReference>
<dbReference type="InterPro" id="IPR059161">
    <property type="entry name" value="Znf-C2H2_STOP1/2_3rd"/>
</dbReference>
<comment type="subcellular location">
    <subcellularLocation>
        <location evidence="1">Nucleus</location>
    </subcellularLocation>
</comment>
<keyword evidence="5" id="KW-0862">Zinc</keyword>
<evidence type="ECO:0000313" key="11">
    <source>
        <dbReference type="EMBL" id="KAK9713463.1"/>
    </source>
</evidence>
<dbReference type="GO" id="GO:0010447">
    <property type="term" value="P:response to acidic pH"/>
    <property type="evidence" value="ECO:0007669"/>
    <property type="project" value="InterPro"/>
</dbReference>
<evidence type="ECO:0000256" key="4">
    <source>
        <dbReference type="ARBA" id="ARBA00022771"/>
    </source>
</evidence>
<dbReference type="FunFam" id="3.30.160.60:FF:000145">
    <property type="entry name" value="Zinc finger protein 574"/>
    <property type="match status" value="1"/>
</dbReference>
<dbReference type="EMBL" id="JBDFQZ010000006">
    <property type="protein sequence ID" value="KAK9713463.1"/>
    <property type="molecule type" value="Genomic_DNA"/>
</dbReference>
<evidence type="ECO:0000256" key="6">
    <source>
        <dbReference type="ARBA" id="ARBA00023015"/>
    </source>
</evidence>
<dbReference type="Gene3D" id="3.30.160.60">
    <property type="entry name" value="Classic Zinc Finger"/>
    <property type="match status" value="1"/>
</dbReference>
<evidence type="ECO:0000313" key="12">
    <source>
        <dbReference type="Proteomes" id="UP001443914"/>
    </source>
</evidence>
<proteinExistence type="predicted"/>
<keyword evidence="6" id="KW-0805">Transcription regulation</keyword>
<keyword evidence="8" id="KW-0539">Nucleus</keyword>
<keyword evidence="3" id="KW-0677">Repeat</keyword>
<dbReference type="InterPro" id="IPR013087">
    <property type="entry name" value="Znf_C2H2_type"/>
</dbReference>
<evidence type="ECO:0000256" key="1">
    <source>
        <dbReference type="ARBA" id="ARBA00004123"/>
    </source>
</evidence>
<dbReference type="Pfam" id="PF22995">
    <property type="entry name" value="C2CH-3rd_BIRD-IDD"/>
    <property type="match status" value="1"/>
</dbReference>